<dbReference type="InterPro" id="IPR036573">
    <property type="entry name" value="CBM_sf_5/12"/>
</dbReference>
<evidence type="ECO:0000256" key="3">
    <source>
        <dbReference type="ARBA" id="ARBA00023277"/>
    </source>
</evidence>
<dbReference type="Proteomes" id="UP001157125">
    <property type="component" value="Unassembled WGS sequence"/>
</dbReference>
<dbReference type="EMBL" id="BSUN01000001">
    <property type="protein sequence ID" value="GMA36851.1"/>
    <property type="molecule type" value="Genomic_DNA"/>
</dbReference>
<sequence>MVSALEIDPFNSDELMYGTGATIYRSGNLTDWDLDGGVIDIAPAAQGIEETAIQDLVAPTGDVALVSAMLDLGGFVHEDIATVSDAFQGPYFGGGTSVDAAGRDGATVARAGTDGSGAHLAAVSHDGGGTWVASPAAADASGPGTVAVGAEGSAVVWSPAGADALFSTDGGDTWETAAGLPAGARIEADRVDPHAFYGFLGGDFFVSADGGATFVATPAQGLPVEGNVRFAAVPGAPGALWLAGGEEDGTYGLWRTADAGSTWQRVDGFDEADTVGFGKAAPGATSPAIYVAAKRDGVRGVWRSIDGGDTWVRINDDEHQWGWIGADIEGDPDVFGRVYIATNGRGIVVGDDSTAAAADPWSPAATYGAGDVVTYDDATWVASWWTRGQAPGGVSGPWQEVAAEDSGIAVWTASRTFTRGDVVTHGGEPVAREMVRAGQRAGGLGVRPVGGASVLSCVEAEAPCRGGSGSVHDGADPDPSVSRQASTLSARALPTTKPMTSGRPAAILRPATSQYSQPSGPVPCTPWRTRSPSAEGAMWCGKRSDPSGSTISNVISSHSLSSKKRMR</sequence>
<gene>
    <name evidence="9" type="ORF">GCM10025876_30550</name>
</gene>
<keyword evidence="10" id="KW-1185">Reference proteome</keyword>
<dbReference type="InterPro" id="IPR003610">
    <property type="entry name" value="CBM5/12"/>
</dbReference>
<dbReference type="SUPFAM" id="SSF110296">
    <property type="entry name" value="Oligoxyloglucan reducing end-specific cellobiohydrolase"/>
    <property type="match status" value="1"/>
</dbReference>
<keyword evidence="2" id="KW-0378">Hydrolase</keyword>
<organism evidence="9 10">
    <name type="scientific">Demequina litorisediminis</name>
    <dbReference type="NCBI Taxonomy" id="1849022"/>
    <lineage>
        <taxon>Bacteria</taxon>
        <taxon>Bacillati</taxon>
        <taxon>Actinomycetota</taxon>
        <taxon>Actinomycetes</taxon>
        <taxon>Micrococcales</taxon>
        <taxon>Demequinaceae</taxon>
        <taxon>Demequina</taxon>
    </lineage>
</organism>
<protein>
    <recommendedName>
        <fullName evidence="8">Chitin-binding type-3 domain-containing protein</fullName>
    </recommendedName>
</protein>
<feature type="compositionally biased region" description="Low complexity" evidence="7">
    <location>
        <begin position="547"/>
        <end position="560"/>
    </location>
</feature>
<dbReference type="SUPFAM" id="SSF51055">
    <property type="entry name" value="Carbohydrate binding domain"/>
    <property type="match status" value="1"/>
</dbReference>
<name>A0ABQ6IGK0_9MICO</name>
<evidence type="ECO:0000256" key="7">
    <source>
        <dbReference type="SAM" id="MobiDB-lite"/>
    </source>
</evidence>
<keyword evidence="1" id="KW-0732">Signal</keyword>
<dbReference type="PANTHER" id="PTHR43739">
    <property type="entry name" value="XYLOGLUCANASE (EUROFUNG)"/>
    <property type="match status" value="1"/>
</dbReference>
<feature type="region of interest" description="Disordered" evidence="7">
    <location>
        <begin position="465"/>
        <end position="488"/>
    </location>
</feature>
<evidence type="ECO:0000256" key="4">
    <source>
        <dbReference type="ARBA" id="ARBA00023295"/>
    </source>
</evidence>
<evidence type="ECO:0000313" key="10">
    <source>
        <dbReference type="Proteomes" id="UP001157125"/>
    </source>
</evidence>
<comment type="similarity">
    <text evidence="6">Belongs to the glycosyl hydrolase 74 family.</text>
</comment>
<evidence type="ECO:0000256" key="1">
    <source>
        <dbReference type="ARBA" id="ARBA00022729"/>
    </source>
</evidence>
<reference evidence="10" key="1">
    <citation type="journal article" date="2019" name="Int. J. Syst. Evol. Microbiol.">
        <title>The Global Catalogue of Microorganisms (GCM) 10K type strain sequencing project: providing services to taxonomists for standard genome sequencing and annotation.</title>
        <authorList>
            <consortium name="The Broad Institute Genomics Platform"/>
            <consortium name="The Broad Institute Genome Sequencing Center for Infectious Disease"/>
            <person name="Wu L."/>
            <person name="Ma J."/>
        </authorList>
    </citation>
    <scope>NUCLEOTIDE SEQUENCE [LARGE SCALE GENOMIC DNA]</scope>
    <source>
        <strain evidence="10">NBRC 112299</strain>
    </source>
</reference>
<evidence type="ECO:0000256" key="2">
    <source>
        <dbReference type="ARBA" id="ARBA00022801"/>
    </source>
</evidence>
<feature type="domain" description="Chitin-binding type-3" evidence="8">
    <location>
        <begin position="358"/>
        <end position="401"/>
    </location>
</feature>
<dbReference type="CDD" id="cd12215">
    <property type="entry name" value="ChiC_BD"/>
    <property type="match status" value="1"/>
</dbReference>
<evidence type="ECO:0000259" key="8">
    <source>
        <dbReference type="SMART" id="SM00495"/>
    </source>
</evidence>
<accession>A0ABQ6IGK0</accession>
<comment type="caution">
    <text evidence="9">The sequence shown here is derived from an EMBL/GenBank/DDBJ whole genome shotgun (WGS) entry which is preliminary data.</text>
</comment>
<evidence type="ECO:0000256" key="5">
    <source>
        <dbReference type="ARBA" id="ARBA00023326"/>
    </source>
</evidence>
<dbReference type="Gene3D" id="2.130.10.10">
    <property type="entry name" value="YVTN repeat-like/Quinoprotein amine dehydrogenase"/>
    <property type="match status" value="2"/>
</dbReference>
<dbReference type="PANTHER" id="PTHR43739:SF2">
    <property type="entry name" value="OLIGOXYLOGLUCAN-REDUCING END-SPECIFIC XYLOGLUCANASE-RELATED"/>
    <property type="match status" value="1"/>
</dbReference>
<evidence type="ECO:0000256" key="6">
    <source>
        <dbReference type="ARBA" id="ARBA00037986"/>
    </source>
</evidence>
<dbReference type="InterPro" id="IPR052025">
    <property type="entry name" value="Xyloglucanase_GH74"/>
</dbReference>
<evidence type="ECO:0000313" key="9">
    <source>
        <dbReference type="EMBL" id="GMA36851.1"/>
    </source>
</evidence>
<dbReference type="Gene3D" id="2.10.10.20">
    <property type="entry name" value="Carbohydrate-binding module superfamily 5/12"/>
    <property type="match status" value="1"/>
</dbReference>
<keyword evidence="3" id="KW-0119">Carbohydrate metabolism</keyword>
<feature type="region of interest" description="Disordered" evidence="7">
    <location>
        <begin position="510"/>
        <end position="567"/>
    </location>
</feature>
<keyword evidence="4" id="KW-0326">Glycosidase</keyword>
<proteinExistence type="inferred from homology"/>
<dbReference type="Pfam" id="PF02839">
    <property type="entry name" value="CBM_5_12"/>
    <property type="match status" value="1"/>
</dbReference>
<dbReference type="InterPro" id="IPR015943">
    <property type="entry name" value="WD40/YVTN_repeat-like_dom_sf"/>
</dbReference>
<keyword evidence="5" id="KW-0624">Polysaccharide degradation</keyword>
<dbReference type="SMART" id="SM00495">
    <property type="entry name" value="ChtBD3"/>
    <property type="match status" value="1"/>
</dbReference>